<name>A0A4Y7I8Y4_PAPSO</name>
<dbReference type="Gene3D" id="1.10.560.10">
    <property type="entry name" value="GroEL-like equatorial domain"/>
    <property type="match status" value="1"/>
</dbReference>
<dbReference type="InterPro" id="IPR027413">
    <property type="entry name" value="GROEL-like_equatorial_sf"/>
</dbReference>
<accession>A0A4Y7I8Y4</accession>
<keyword evidence="3" id="KW-1185">Reference proteome</keyword>
<gene>
    <name evidence="2" type="ORF">C5167_038353</name>
</gene>
<protein>
    <submittedName>
        <fullName evidence="2">Uncharacterized protein</fullName>
    </submittedName>
</protein>
<feature type="region of interest" description="Disordered" evidence="1">
    <location>
        <begin position="42"/>
        <end position="80"/>
    </location>
</feature>
<organism evidence="2 3">
    <name type="scientific">Papaver somniferum</name>
    <name type="common">Opium poppy</name>
    <dbReference type="NCBI Taxonomy" id="3469"/>
    <lineage>
        <taxon>Eukaryota</taxon>
        <taxon>Viridiplantae</taxon>
        <taxon>Streptophyta</taxon>
        <taxon>Embryophyta</taxon>
        <taxon>Tracheophyta</taxon>
        <taxon>Spermatophyta</taxon>
        <taxon>Magnoliopsida</taxon>
        <taxon>Ranunculales</taxon>
        <taxon>Papaveraceae</taxon>
        <taxon>Papaveroideae</taxon>
        <taxon>Papaver</taxon>
    </lineage>
</organism>
<proteinExistence type="predicted"/>
<evidence type="ECO:0000313" key="3">
    <source>
        <dbReference type="Proteomes" id="UP000316621"/>
    </source>
</evidence>
<dbReference type="Proteomes" id="UP000316621">
    <property type="component" value="Chromosome 1"/>
</dbReference>
<evidence type="ECO:0000313" key="2">
    <source>
        <dbReference type="EMBL" id="RZC45403.1"/>
    </source>
</evidence>
<dbReference type="STRING" id="3469.A0A4Y7I8Y4"/>
<dbReference type="EMBL" id="CM010715">
    <property type="protein sequence ID" value="RZC45403.1"/>
    <property type="molecule type" value="Genomic_DNA"/>
</dbReference>
<evidence type="ECO:0000256" key="1">
    <source>
        <dbReference type="SAM" id="MobiDB-lite"/>
    </source>
</evidence>
<dbReference type="AlphaFoldDB" id="A0A4Y7I8Y4"/>
<reference evidence="2 3" key="1">
    <citation type="journal article" date="2018" name="Science">
        <title>The opium poppy genome and morphinan production.</title>
        <authorList>
            <person name="Guo L."/>
            <person name="Winzer T."/>
            <person name="Yang X."/>
            <person name="Li Y."/>
            <person name="Ning Z."/>
            <person name="He Z."/>
            <person name="Teodor R."/>
            <person name="Lu Y."/>
            <person name="Bowser T.A."/>
            <person name="Graham I.A."/>
            <person name="Ye K."/>
        </authorList>
    </citation>
    <scope>NUCLEOTIDE SEQUENCE [LARGE SCALE GENOMIC DNA]</scope>
    <source>
        <strain evidence="3">cv. HN1</strain>
        <tissue evidence="2">Leaves</tissue>
    </source>
</reference>
<sequence length="80" mass="8872">MKYGSTKIVSDEEFVAKEVELEDPVENISAKLVRQADAKYTSLVDEKPKDSPSSMSTKSVHERLAEEDETRSLGWLPASG</sequence>
<dbReference type="Gramene" id="RZC45403">
    <property type="protein sequence ID" value="RZC45403"/>
    <property type="gene ID" value="C5167_038353"/>
</dbReference>